<dbReference type="EMBL" id="FJ054691">
    <property type="protein sequence ID" value="AFG46796.1"/>
    <property type="molecule type" value="Genomic_DNA"/>
</dbReference>
<evidence type="ECO:0000313" key="7">
    <source>
        <dbReference type="EMBL" id="AFG46793.1"/>
    </source>
</evidence>
<evidence type="ECO:0000313" key="3">
    <source>
        <dbReference type="EMBL" id="AFG46789.1"/>
    </source>
</evidence>
<dbReference type="PANTHER" id="PTHR33239">
    <property type="entry name" value="CELLULOSE-BINDING DOMAIN-CONTAINING PROTEIN-RELATED"/>
    <property type="match status" value="1"/>
</dbReference>
<evidence type="ECO:0000313" key="8">
    <source>
        <dbReference type="EMBL" id="AFG46794.1"/>
    </source>
</evidence>
<evidence type="ECO:0000313" key="10">
    <source>
        <dbReference type="EMBL" id="AFG46796.1"/>
    </source>
</evidence>
<dbReference type="SMART" id="SM01063">
    <property type="entry name" value="CBM49"/>
    <property type="match status" value="1"/>
</dbReference>
<protein>
    <recommendedName>
        <fullName evidence="2">Carbohydrate binding domain-containing protein</fullName>
    </recommendedName>
</protein>
<dbReference type="GO" id="GO:0031012">
    <property type="term" value="C:extracellular matrix"/>
    <property type="evidence" value="ECO:0007669"/>
    <property type="project" value="TreeGrafter"/>
</dbReference>
<sequence>TYNNAPIVGVLARLHAGGNLNQLLPVAVPAPVSQPKPSPPPAQASPPLAPKDYSPIAVSQSMTSSWSSRGRTYYRYSTLITNKSKQTVKNIKLSIQGLYGPIWGLSKTGGSSYSSWQSIAPGQSFDFVYIHAAPQATVSVQSY</sequence>
<organism evidence="5">
    <name type="scientific">Pinus taeda</name>
    <name type="common">Loblolly pine</name>
    <dbReference type="NCBI Taxonomy" id="3352"/>
    <lineage>
        <taxon>Eukaryota</taxon>
        <taxon>Viridiplantae</taxon>
        <taxon>Streptophyta</taxon>
        <taxon>Embryophyta</taxon>
        <taxon>Tracheophyta</taxon>
        <taxon>Spermatophyta</taxon>
        <taxon>Pinopsida</taxon>
        <taxon>Pinidae</taxon>
        <taxon>Conifers I</taxon>
        <taxon>Pinales</taxon>
        <taxon>Pinaceae</taxon>
        <taxon>Pinus</taxon>
        <taxon>Pinus subgen. Pinus</taxon>
    </lineage>
</organism>
<reference evidence="5" key="1">
    <citation type="submission" date="2008-08" db="EMBL/GenBank/DDBJ databases">
        <title>Nucleotide Diversity and Divergence in the Loblolly Pine Gene Space.</title>
        <authorList>
            <person name="Neale D.B."/>
            <person name="Wegrzyn J.L."/>
            <person name="Lee J.M."/>
            <person name="Eckert A.J."/>
            <person name="Liechty J.D."/>
            <person name="Stevens K.A."/>
            <person name="Langley C.H."/>
        </authorList>
    </citation>
    <scope>NUCLEOTIDE SEQUENCE</scope>
    <source>
        <strain evidence="3">4645</strain>
        <strain evidence="9">4647</strain>
        <strain evidence="10">4648</strain>
        <strain evidence="7">4649</strain>
        <strain evidence="11">4650</strain>
        <strain evidence="8">4651</strain>
        <strain evidence="5">4652</strain>
        <strain evidence="4">4655</strain>
        <strain evidence="6">4660</strain>
        <tissue evidence="5">Megagametophyte</tissue>
    </source>
</reference>
<dbReference type="EMBL" id="FJ054683">
    <property type="protein sequence ID" value="AFG46797.1"/>
    <property type="molecule type" value="Genomic_DNA"/>
</dbReference>
<dbReference type="InterPro" id="IPR052879">
    <property type="entry name" value="Dd_Spore_Germination_Stalk"/>
</dbReference>
<accession>H9VAJ8</accession>
<evidence type="ECO:0000256" key="1">
    <source>
        <dbReference type="SAM" id="MobiDB-lite"/>
    </source>
</evidence>
<dbReference type="EMBL" id="FJ054682">
    <property type="protein sequence ID" value="AFG46793.1"/>
    <property type="molecule type" value="Genomic_DNA"/>
</dbReference>
<name>H9VAJ8_PINTA</name>
<feature type="region of interest" description="Disordered" evidence="1">
    <location>
        <begin position="31"/>
        <end position="54"/>
    </location>
</feature>
<dbReference type="GO" id="GO:0030198">
    <property type="term" value="P:extracellular matrix organization"/>
    <property type="evidence" value="ECO:0007669"/>
    <property type="project" value="TreeGrafter"/>
</dbReference>
<dbReference type="EMBL" id="FJ054689">
    <property type="protein sequence ID" value="AFG46794.1"/>
    <property type="molecule type" value="Genomic_DNA"/>
</dbReference>
<evidence type="ECO:0000313" key="11">
    <source>
        <dbReference type="EMBL" id="AFG46797.1"/>
    </source>
</evidence>
<feature type="non-terminal residue" evidence="5">
    <location>
        <position position="143"/>
    </location>
</feature>
<dbReference type="EMBL" id="FJ054678">
    <property type="protein sequence ID" value="AFG46791.1"/>
    <property type="molecule type" value="Genomic_DNA"/>
</dbReference>
<feature type="domain" description="Carbohydrate binding" evidence="2">
    <location>
        <begin position="56"/>
        <end position="132"/>
    </location>
</feature>
<dbReference type="EMBL" id="FJ054681">
    <property type="protein sequence ID" value="AFG46790.1"/>
    <property type="molecule type" value="Genomic_DNA"/>
</dbReference>
<evidence type="ECO:0000313" key="6">
    <source>
        <dbReference type="EMBL" id="AFG46792.1"/>
    </source>
</evidence>
<dbReference type="AlphaFoldDB" id="H9VAJ8"/>
<dbReference type="InterPro" id="IPR019028">
    <property type="entry name" value="CBM_49"/>
</dbReference>
<feature type="compositionally biased region" description="Pro residues" evidence="1">
    <location>
        <begin position="32"/>
        <end position="49"/>
    </location>
</feature>
<feature type="non-terminal residue" evidence="5">
    <location>
        <position position="1"/>
    </location>
</feature>
<evidence type="ECO:0000313" key="4">
    <source>
        <dbReference type="EMBL" id="AFG46790.1"/>
    </source>
</evidence>
<dbReference type="Pfam" id="PF09478">
    <property type="entry name" value="CBM49"/>
    <property type="match status" value="1"/>
</dbReference>
<dbReference type="GO" id="GO:0030246">
    <property type="term" value="F:carbohydrate binding"/>
    <property type="evidence" value="ECO:0007669"/>
    <property type="project" value="InterPro"/>
</dbReference>
<evidence type="ECO:0000259" key="2">
    <source>
        <dbReference type="SMART" id="SM01063"/>
    </source>
</evidence>
<gene>
    <name evidence="5" type="ORF">0_14398_01</name>
</gene>
<dbReference type="EMBL" id="FJ054692">
    <property type="protein sequence ID" value="AFG46792.1"/>
    <property type="molecule type" value="Genomic_DNA"/>
</dbReference>
<dbReference type="EMBL" id="FJ054685">
    <property type="protein sequence ID" value="AFG46789.1"/>
    <property type="molecule type" value="Genomic_DNA"/>
</dbReference>
<dbReference type="EMBL" id="FJ054677">
    <property type="protein sequence ID" value="AFG46795.1"/>
    <property type="molecule type" value="Genomic_DNA"/>
</dbReference>
<evidence type="ECO:0000313" key="5">
    <source>
        <dbReference type="EMBL" id="AFG46791.1"/>
    </source>
</evidence>
<proteinExistence type="predicted"/>
<evidence type="ECO:0000313" key="9">
    <source>
        <dbReference type="EMBL" id="AFG46795.1"/>
    </source>
</evidence>
<dbReference type="GO" id="GO:0005201">
    <property type="term" value="F:extracellular matrix structural constituent"/>
    <property type="evidence" value="ECO:0007669"/>
    <property type="project" value="TreeGrafter"/>
</dbReference>